<comment type="caution">
    <text evidence="1">The sequence shown here is derived from an EMBL/GenBank/DDBJ whole genome shotgun (WGS) entry which is preliminary data.</text>
</comment>
<organism evidence="1 2">
    <name type="scientific">Paenibacillus cisolokensis</name>
    <dbReference type="NCBI Taxonomy" id="1658519"/>
    <lineage>
        <taxon>Bacteria</taxon>
        <taxon>Bacillati</taxon>
        <taxon>Bacillota</taxon>
        <taxon>Bacilli</taxon>
        <taxon>Bacillales</taxon>
        <taxon>Paenibacillaceae</taxon>
        <taxon>Paenibacillus</taxon>
    </lineage>
</organism>
<evidence type="ECO:0000313" key="1">
    <source>
        <dbReference type="EMBL" id="GIQ64789.1"/>
    </source>
</evidence>
<protein>
    <recommendedName>
        <fullName evidence="3">Luciferase-like domain-containing protein</fullName>
    </recommendedName>
</protein>
<accession>A0ABQ4NA02</accession>
<sequence>MVRESEDEAWEAAWNILSKADRKLIDEREKRHANTDAVGQKRQMELFAGAKNKDYLIGPNLWSGLSAVRGGGGVTFVGTPEQVSDRIVEFVEAGITSFICPDIRILKKPKYPASCFCRWSSGNWLTKVTASHDDARTSRNGMTSAPHFYRENRQEGHIEMKIGITKNANS</sequence>
<dbReference type="PANTHER" id="PTHR42847:SF4">
    <property type="entry name" value="ALKANESULFONATE MONOOXYGENASE-RELATED"/>
    <property type="match status" value="1"/>
</dbReference>
<dbReference type="InterPro" id="IPR036661">
    <property type="entry name" value="Luciferase-like_sf"/>
</dbReference>
<dbReference type="PANTHER" id="PTHR42847">
    <property type="entry name" value="ALKANESULFONATE MONOOXYGENASE"/>
    <property type="match status" value="1"/>
</dbReference>
<evidence type="ECO:0000313" key="2">
    <source>
        <dbReference type="Proteomes" id="UP000680304"/>
    </source>
</evidence>
<evidence type="ECO:0008006" key="3">
    <source>
        <dbReference type="Google" id="ProtNLM"/>
    </source>
</evidence>
<dbReference type="SUPFAM" id="SSF51679">
    <property type="entry name" value="Bacterial luciferase-like"/>
    <property type="match status" value="1"/>
</dbReference>
<dbReference type="Gene3D" id="3.20.20.30">
    <property type="entry name" value="Luciferase-like domain"/>
    <property type="match status" value="1"/>
</dbReference>
<reference evidence="1 2" key="1">
    <citation type="submission" date="2021-04" db="EMBL/GenBank/DDBJ databases">
        <title>Draft genome sequence of Paenibacillus cisolokensis, LC2-13A.</title>
        <authorList>
            <person name="Uke A."/>
            <person name="Chhe C."/>
            <person name="Baramee S."/>
            <person name="Kosugi A."/>
        </authorList>
    </citation>
    <scope>NUCLEOTIDE SEQUENCE [LARGE SCALE GENOMIC DNA]</scope>
    <source>
        <strain evidence="1 2">LC2-13A</strain>
    </source>
</reference>
<dbReference type="Proteomes" id="UP000680304">
    <property type="component" value="Unassembled WGS sequence"/>
</dbReference>
<name>A0ABQ4NA02_9BACL</name>
<proteinExistence type="predicted"/>
<keyword evidence="2" id="KW-1185">Reference proteome</keyword>
<dbReference type="InterPro" id="IPR050172">
    <property type="entry name" value="SsuD_RutA_monooxygenase"/>
</dbReference>
<gene>
    <name evidence="1" type="ORF">PACILC2_33570</name>
</gene>
<dbReference type="EMBL" id="BOVJ01000106">
    <property type="protein sequence ID" value="GIQ64789.1"/>
    <property type="molecule type" value="Genomic_DNA"/>
</dbReference>